<accession>A0A158DU48</accession>
<reference evidence="1" key="1">
    <citation type="submission" date="2016-01" db="EMBL/GenBank/DDBJ databases">
        <authorList>
            <person name="Peeters C."/>
        </authorList>
    </citation>
    <scope>NUCLEOTIDE SEQUENCE [LARGE SCALE GENOMIC DNA]</scope>
    <source>
        <strain evidence="1">LMG 29323</strain>
    </source>
</reference>
<dbReference type="STRING" id="1777141.AWB80_07321"/>
<keyword evidence="2" id="KW-1185">Reference proteome</keyword>
<organism evidence="1 2">
    <name type="scientific">Caballeronia pedi</name>
    <dbReference type="NCBI Taxonomy" id="1777141"/>
    <lineage>
        <taxon>Bacteria</taxon>
        <taxon>Pseudomonadati</taxon>
        <taxon>Pseudomonadota</taxon>
        <taxon>Betaproteobacteria</taxon>
        <taxon>Burkholderiales</taxon>
        <taxon>Burkholderiaceae</taxon>
        <taxon>Caballeronia</taxon>
    </lineage>
</organism>
<comment type="caution">
    <text evidence="1">The sequence shown here is derived from an EMBL/GenBank/DDBJ whole genome shotgun (WGS) entry which is preliminary data.</text>
</comment>
<gene>
    <name evidence="1" type="ORF">AWB80_07321</name>
</gene>
<protein>
    <submittedName>
        <fullName evidence="1">Uncharacterized protein</fullName>
    </submittedName>
</protein>
<evidence type="ECO:0000313" key="2">
    <source>
        <dbReference type="Proteomes" id="UP000054911"/>
    </source>
</evidence>
<dbReference type="Proteomes" id="UP000054911">
    <property type="component" value="Unassembled WGS sequence"/>
</dbReference>
<dbReference type="AlphaFoldDB" id="A0A158DU48"/>
<name>A0A158DU48_9BURK</name>
<dbReference type="EMBL" id="FCOE02000046">
    <property type="protein sequence ID" value="SAK97237.1"/>
    <property type="molecule type" value="Genomic_DNA"/>
</dbReference>
<proteinExistence type="predicted"/>
<evidence type="ECO:0000313" key="1">
    <source>
        <dbReference type="EMBL" id="SAK97237.1"/>
    </source>
</evidence>
<sequence>MCRDTADIVDPARLAAIYGVPMSVTTDAAIGRRVGFAL</sequence>